<dbReference type="EMBL" id="GL573236">
    <property type="protein sequence ID" value="ELR09400.1"/>
    <property type="molecule type" value="Genomic_DNA"/>
</dbReference>
<dbReference type="HOGENOM" id="CLU_1627797_0_0_1"/>
<accession>L8G837</accession>
<keyword evidence="3" id="KW-1185">Reference proteome</keyword>
<gene>
    <name evidence="2" type="ORF">GMDG_03964</name>
</gene>
<sequence length="163" mass="17822">MVHNLRFEEQQDGQRLHSLLPTCIALGIDIISPDPAAFKQLTKSKAASLNELHSSYPRAPEFQCQSPRRQSSNPPNANPRSAKQISCFLTSQNAFRPPLVNSPVFCAIPNRAKPPQPDPSVFAMPFASLASYSDVIVVDLSTLRLKMPGVTGFAPRPDLAART</sequence>
<dbReference type="AlphaFoldDB" id="L8G837"/>
<reference evidence="3" key="1">
    <citation type="submission" date="2010-09" db="EMBL/GenBank/DDBJ databases">
        <title>The genome sequence of Geomyces destructans 20631-21.</title>
        <authorList>
            <consortium name="The Broad Institute Genome Sequencing Platform"/>
            <person name="Cuomo C.A."/>
            <person name="Blehert D.S."/>
            <person name="Lorch J.M."/>
            <person name="Young S.K."/>
            <person name="Zeng Q."/>
            <person name="Gargeya S."/>
            <person name="Fitzgerald M."/>
            <person name="Haas B."/>
            <person name="Abouelleil A."/>
            <person name="Alvarado L."/>
            <person name="Arachchi H.M."/>
            <person name="Berlin A."/>
            <person name="Brown A."/>
            <person name="Chapman S.B."/>
            <person name="Chen Z."/>
            <person name="Dunbar C."/>
            <person name="Freedman E."/>
            <person name="Gearin G."/>
            <person name="Gellesch M."/>
            <person name="Goldberg J."/>
            <person name="Griggs A."/>
            <person name="Gujja S."/>
            <person name="Heiman D."/>
            <person name="Howarth C."/>
            <person name="Larson L."/>
            <person name="Lui A."/>
            <person name="MacDonald P.J.P."/>
            <person name="Montmayeur A."/>
            <person name="Murphy C."/>
            <person name="Neiman D."/>
            <person name="Pearson M."/>
            <person name="Priest M."/>
            <person name="Roberts A."/>
            <person name="Saif S."/>
            <person name="Shea T."/>
            <person name="Shenoy N."/>
            <person name="Sisk P."/>
            <person name="Stolte C."/>
            <person name="Sykes S."/>
            <person name="Wortman J."/>
            <person name="Nusbaum C."/>
            <person name="Birren B."/>
        </authorList>
    </citation>
    <scope>NUCLEOTIDE SEQUENCE [LARGE SCALE GENOMIC DNA]</scope>
    <source>
        <strain evidence="3">ATCC MYA-4855 / 20631-21</strain>
    </source>
</reference>
<evidence type="ECO:0000313" key="3">
    <source>
        <dbReference type="Proteomes" id="UP000011064"/>
    </source>
</evidence>
<evidence type="ECO:0000313" key="2">
    <source>
        <dbReference type="EMBL" id="ELR09400.1"/>
    </source>
</evidence>
<dbReference type="InParanoid" id="L8G837"/>
<proteinExistence type="predicted"/>
<feature type="region of interest" description="Disordered" evidence="1">
    <location>
        <begin position="58"/>
        <end position="81"/>
    </location>
</feature>
<organism evidence="2 3">
    <name type="scientific">Pseudogymnoascus destructans (strain ATCC MYA-4855 / 20631-21)</name>
    <name type="common">Bat white-nose syndrome fungus</name>
    <name type="synonym">Geomyces destructans</name>
    <dbReference type="NCBI Taxonomy" id="658429"/>
    <lineage>
        <taxon>Eukaryota</taxon>
        <taxon>Fungi</taxon>
        <taxon>Dikarya</taxon>
        <taxon>Ascomycota</taxon>
        <taxon>Pezizomycotina</taxon>
        <taxon>Leotiomycetes</taxon>
        <taxon>Thelebolales</taxon>
        <taxon>Thelebolaceae</taxon>
        <taxon>Pseudogymnoascus</taxon>
    </lineage>
</organism>
<dbReference type="Proteomes" id="UP000011064">
    <property type="component" value="Unassembled WGS sequence"/>
</dbReference>
<dbReference type="VEuPathDB" id="FungiDB:GMDG_03964"/>
<name>L8G837_PSED2</name>
<protein>
    <submittedName>
        <fullName evidence="2">Uncharacterized protein</fullName>
    </submittedName>
</protein>
<evidence type="ECO:0000256" key="1">
    <source>
        <dbReference type="SAM" id="MobiDB-lite"/>
    </source>
</evidence>
<feature type="compositionally biased region" description="Polar residues" evidence="1">
    <location>
        <begin position="63"/>
        <end position="81"/>
    </location>
</feature>